<gene>
    <name evidence="2" type="ORF">BN863_18020</name>
</gene>
<feature type="transmembrane region" description="Helical" evidence="1">
    <location>
        <begin position="106"/>
        <end position="123"/>
    </location>
</feature>
<evidence type="ECO:0008006" key="4">
    <source>
        <dbReference type="Google" id="ProtNLM"/>
    </source>
</evidence>
<reference evidence="2 3" key="1">
    <citation type="journal article" date="2013" name="Appl. Environ. Microbiol.">
        <title>The genome of the alga-associated marine flavobacterium Formosa agariphila KMM 3901T reveals a broad potential for degradation of algal polysaccharides.</title>
        <authorList>
            <person name="Mann A.J."/>
            <person name="Hahnke R.L."/>
            <person name="Huang S."/>
            <person name="Werner J."/>
            <person name="Xing P."/>
            <person name="Barbeyron T."/>
            <person name="Huettel B."/>
            <person name="Stueber K."/>
            <person name="Reinhardt R."/>
            <person name="Harder J."/>
            <person name="Gloeckner F.O."/>
            <person name="Amann R.I."/>
            <person name="Teeling H."/>
        </authorList>
    </citation>
    <scope>NUCLEOTIDE SEQUENCE [LARGE SCALE GENOMIC DNA]</scope>
    <source>
        <strain evidence="3">DSM 15362 / KCTC 12365 / LMG 23005 / KMM 3901</strain>
    </source>
</reference>
<feature type="transmembrane region" description="Helical" evidence="1">
    <location>
        <begin position="55"/>
        <end position="78"/>
    </location>
</feature>
<name>T2KNE6_FORAG</name>
<dbReference type="EMBL" id="HG315671">
    <property type="protein sequence ID" value="CDF79514.1"/>
    <property type="molecule type" value="Genomic_DNA"/>
</dbReference>
<keyword evidence="1" id="KW-0812">Transmembrane</keyword>
<organism evidence="2 3">
    <name type="scientific">Formosa agariphila (strain DSM 15362 / KCTC 12365 / LMG 23005 / KMM 3901 / M-2Alg 35-1)</name>
    <dbReference type="NCBI Taxonomy" id="1347342"/>
    <lineage>
        <taxon>Bacteria</taxon>
        <taxon>Pseudomonadati</taxon>
        <taxon>Bacteroidota</taxon>
        <taxon>Flavobacteriia</taxon>
        <taxon>Flavobacteriales</taxon>
        <taxon>Flavobacteriaceae</taxon>
        <taxon>Formosa</taxon>
    </lineage>
</organism>
<dbReference type="PATRIC" id="fig|1347342.6.peg.1806"/>
<dbReference type="HOGENOM" id="CLU_1537837_0_0_10"/>
<evidence type="ECO:0000313" key="2">
    <source>
        <dbReference type="EMBL" id="CDF79514.1"/>
    </source>
</evidence>
<dbReference type="InterPro" id="IPR021354">
    <property type="entry name" value="DUF2975"/>
</dbReference>
<protein>
    <recommendedName>
        <fullName evidence="4">DUF2975 domain-containing protein</fullName>
    </recommendedName>
</protein>
<dbReference type="RefSeq" id="WP_038529744.1">
    <property type="nucleotide sequence ID" value="NZ_HG315671.1"/>
</dbReference>
<evidence type="ECO:0000313" key="3">
    <source>
        <dbReference type="Proteomes" id="UP000016160"/>
    </source>
</evidence>
<dbReference type="AlphaFoldDB" id="T2KNE6"/>
<keyword evidence="3" id="KW-1185">Reference proteome</keyword>
<dbReference type="OrthoDB" id="1189314at2"/>
<keyword evidence="1" id="KW-1133">Transmembrane helix</keyword>
<dbReference type="Proteomes" id="UP000016160">
    <property type="component" value="Chromosome"/>
</dbReference>
<evidence type="ECO:0000256" key="1">
    <source>
        <dbReference type="SAM" id="Phobius"/>
    </source>
</evidence>
<feature type="transmembrane region" description="Helical" evidence="1">
    <location>
        <begin position="12"/>
        <end position="35"/>
    </location>
</feature>
<keyword evidence="1" id="KW-0472">Membrane</keyword>
<proteinExistence type="predicted"/>
<dbReference type="Pfam" id="PF11188">
    <property type="entry name" value="DUF2975"/>
    <property type="match status" value="1"/>
</dbReference>
<sequence length="174" mass="19856">MKTILKFLNAFIKTLIIILIVEVFGKMYSIILFLVDKPTTFEVHGIDFPTEWSNLNRTIFIISGSILTIFLVYLAFIFRKVITSFSRNNYFSSENVKQLTKVGKGLIFYGIGLFLLSNTKNLYLNELTSYNLGYAFGQSVHKTVPIFICSSFILLIASIIKKGNILQEENELTI</sequence>
<accession>T2KNE6</accession>
<feature type="transmembrane region" description="Helical" evidence="1">
    <location>
        <begin position="143"/>
        <end position="160"/>
    </location>
</feature>